<feature type="transmembrane region" description="Helical" evidence="1">
    <location>
        <begin position="338"/>
        <end position="355"/>
    </location>
</feature>
<evidence type="ECO:0000313" key="2">
    <source>
        <dbReference type="EMBL" id="PCR99810.1"/>
    </source>
</evidence>
<evidence type="ECO:0008006" key="4">
    <source>
        <dbReference type="Google" id="ProtNLM"/>
    </source>
</evidence>
<comment type="caution">
    <text evidence="2">The sequence shown here is derived from an EMBL/GenBank/DDBJ whole genome shotgun (WGS) entry which is preliminary data.</text>
</comment>
<feature type="transmembrane region" description="Helical" evidence="1">
    <location>
        <begin position="250"/>
        <end position="269"/>
    </location>
</feature>
<feature type="transmembrane region" description="Helical" evidence="1">
    <location>
        <begin position="60"/>
        <end position="77"/>
    </location>
</feature>
<dbReference type="Proteomes" id="UP000218181">
    <property type="component" value="Unassembled WGS sequence"/>
</dbReference>
<feature type="transmembrane region" description="Helical" evidence="1">
    <location>
        <begin position="113"/>
        <end position="140"/>
    </location>
</feature>
<protein>
    <recommendedName>
        <fullName evidence="4">Glycosyltransferase RgtA/B/C/D-like domain-containing protein</fullName>
    </recommendedName>
</protein>
<dbReference type="EMBL" id="JXJU01000006">
    <property type="protein sequence ID" value="PCR99810.1"/>
    <property type="molecule type" value="Genomic_DNA"/>
</dbReference>
<dbReference type="AlphaFoldDB" id="A0A2A5RKR2"/>
<keyword evidence="3" id="KW-1185">Reference proteome</keyword>
<reference evidence="2 3" key="1">
    <citation type="submission" date="2014-12" db="EMBL/GenBank/DDBJ databases">
        <title>Draft genome sequences of 10 type strains of Lactococcus.</title>
        <authorList>
            <person name="Sun Z."/>
            <person name="Zhong Z."/>
            <person name="Liu W."/>
            <person name="Zhang W."/>
            <person name="Zhang H."/>
        </authorList>
    </citation>
    <scope>NUCLEOTIDE SEQUENCE [LARGE SCALE GENOMIC DNA]</scope>
    <source>
        <strain evidence="2 3">JCM 16395</strain>
    </source>
</reference>
<sequence length="365" mass="41665">MEPYLPSMLAVLVMKTIGTWFSFKVAIGSLLLSARMVSVLSAVGIMIFSYKIGSRIFNKLTPTLLFVAFSSFLPQIIFLGAYLNNDIFSIFSTYMIFYFLIRGQQTRWDWCSCVGLIISVSACILTYYSAYAFVLMAVMIYFIDHKVTEKDYLIKTVTIVGGVFTLSAWFFIRNYAHFGDFLGIKTTAEYYEKFGANVAHPGGQYFNNIIEMIFSNHSIFGPDPGWLVMTIKSAIGMFGFMEVRFANKIYLLYFLILIIGCILGLNSLIRHRNNFTVTQKFMFLFLTFCLALPFALSAYASYFRDYQAQGRYVLSALLPVMLLATEGYRWLASKTHQILLYLLTGGWVLLGLYLIKTYLFPILIP</sequence>
<organism evidence="2 3">
    <name type="scientific">Lactococcus fujiensis JCM 16395</name>
    <dbReference type="NCBI Taxonomy" id="1291764"/>
    <lineage>
        <taxon>Bacteria</taxon>
        <taxon>Bacillati</taxon>
        <taxon>Bacillota</taxon>
        <taxon>Bacilli</taxon>
        <taxon>Lactobacillales</taxon>
        <taxon>Streptococcaceae</taxon>
        <taxon>Lactococcus</taxon>
    </lineage>
</organism>
<keyword evidence="1" id="KW-0812">Transmembrane</keyword>
<dbReference type="STRING" id="1291764.GCA_001311235_01846"/>
<keyword evidence="1" id="KW-0472">Membrane</keyword>
<name>A0A2A5RKR2_9LACT</name>
<proteinExistence type="predicted"/>
<evidence type="ECO:0000313" key="3">
    <source>
        <dbReference type="Proteomes" id="UP000218181"/>
    </source>
</evidence>
<keyword evidence="1" id="KW-1133">Transmembrane helix</keyword>
<feature type="transmembrane region" description="Helical" evidence="1">
    <location>
        <begin position="20"/>
        <end position="48"/>
    </location>
</feature>
<accession>A0A2A5RKR2</accession>
<evidence type="ECO:0000256" key="1">
    <source>
        <dbReference type="SAM" id="Phobius"/>
    </source>
</evidence>
<gene>
    <name evidence="2" type="ORF">RT41_GL001616</name>
</gene>
<feature type="transmembrane region" description="Helical" evidence="1">
    <location>
        <begin position="281"/>
        <end position="300"/>
    </location>
</feature>
<feature type="transmembrane region" description="Helical" evidence="1">
    <location>
        <begin position="83"/>
        <end position="101"/>
    </location>
</feature>
<feature type="transmembrane region" description="Helical" evidence="1">
    <location>
        <begin position="152"/>
        <end position="172"/>
    </location>
</feature>